<feature type="domain" description="HTH CENPB-type" evidence="3">
    <location>
        <begin position="295"/>
        <end position="369"/>
    </location>
</feature>
<organism evidence="4 5">
    <name type="scientific">Puccinia graminis f. sp. tritici</name>
    <dbReference type="NCBI Taxonomy" id="56615"/>
    <lineage>
        <taxon>Eukaryota</taxon>
        <taxon>Fungi</taxon>
        <taxon>Dikarya</taxon>
        <taxon>Basidiomycota</taxon>
        <taxon>Pucciniomycotina</taxon>
        <taxon>Pucciniomycetes</taxon>
        <taxon>Pucciniales</taxon>
        <taxon>Pucciniaceae</taxon>
        <taxon>Puccinia</taxon>
    </lineage>
</organism>
<protein>
    <recommendedName>
        <fullName evidence="3">HTH CENPB-type domain-containing protein</fullName>
    </recommendedName>
</protein>
<dbReference type="EMBL" id="VSWC01000157">
    <property type="protein sequence ID" value="KAA1074706.1"/>
    <property type="molecule type" value="Genomic_DNA"/>
</dbReference>
<feature type="compositionally biased region" description="Polar residues" evidence="2">
    <location>
        <begin position="158"/>
        <end position="167"/>
    </location>
</feature>
<dbReference type="Pfam" id="PF03221">
    <property type="entry name" value="HTH_Tnp_Tc5"/>
    <property type="match status" value="1"/>
</dbReference>
<dbReference type="Gene3D" id="1.10.10.60">
    <property type="entry name" value="Homeodomain-like"/>
    <property type="match status" value="1"/>
</dbReference>
<feature type="region of interest" description="Disordered" evidence="2">
    <location>
        <begin position="239"/>
        <end position="304"/>
    </location>
</feature>
<evidence type="ECO:0000313" key="4">
    <source>
        <dbReference type="EMBL" id="KAA1074706.1"/>
    </source>
</evidence>
<sequence length="677" mass="74878">MTPNNRQEELISRFEEDIQSNQLRLNRIKDQLRNQEPISEDDNQFFEHFTNNLFANLRLILSQLNNNTNCPPSDASSSASTSTNSTTIEPISQNKRNRILDGDDPHSSKKARQIQPFLTGHPPNATPLAQQRQPSTGPNRSVSLGDIQGFRTGEERPSQQQPVCSALSTPATTPGGTTASGGRRRELATPAQKAEILAWYYAHGTNQTQTAKHFDHIYPALKLSQPLISGWLKGTPANDDPNLASGLPQSCSSTTTTPSTSATSTTSVPTTSTSTSTATTTATTSAGTTATTTTNRRRQQKTKHVQVTEALEKWCQQAVSDNLDLNGDVIREKWREFARFYQIPPASWLKLSEGWLSSFKERNGLKGFKRLPNQAHRKTSKPTSLTTTTTPTTTKTGDHVHGKPGVHLHNNSAPPLAISPPIGLPSPTHPLLPPTPSLLPSNQFLLHQHHQHHQHHPSLLHHHHHPHHQNHQNQQQQQQQQQHHNQQHLQHNQQQHQHNQQHNQQPHQQHNPQQRELQHPTRQLIPSLSTSPTDTSHPMVADGTGRPCSQDGPPTRPQTSSGLIATSPSPPPPPTTGSDQSEPGRLQRPATSSASNTLPSPHPNPHPHPHPHLFLHQIPPIGCLPIEPPFGHHHQHHHQHQPQHHPPARPLIGFNPPQNFLALLVPRDLMASIAGTV</sequence>
<comment type="caution">
    <text evidence="4">The sequence shown here is derived from an EMBL/GenBank/DDBJ whole genome shotgun (WGS) entry which is preliminary data.</text>
</comment>
<dbReference type="InterPro" id="IPR009057">
    <property type="entry name" value="Homeodomain-like_sf"/>
</dbReference>
<evidence type="ECO:0000313" key="5">
    <source>
        <dbReference type="Proteomes" id="UP000324748"/>
    </source>
</evidence>
<dbReference type="InterPro" id="IPR006600">
    <property type="entry name" value="HTH_CenpB_DNA-bd_dom"/>
</dbReference>
<feature type="compositionally biased region" description="Low complexity" evidence="2">
    <location>
        <begin position="168"/>
        <end position="181"/>
    </location>
</feature>
<dbReference type="SMART" id="SM00674">
    <property type="entry name" value="CENPB"/>
    <property type="match status" value="1"/>
</dbReference>
<proteinExistence type="predicted"/>
<accession>A0A5B0MF18</accession>
<keyword evidence="5" id="KW-1185">Reference proteome</keyword>
<dbReference type="PROSITE" id="PS51253">
    <property type="entry name" value="HTH_CENPB"/>
    <property type="match status" value="1"/>
</dbReference>
<dbReference type="GO" id="GO:0003677">
    <property type="term" value="F:DNA binding"/>
    <property type="evidence" value="ECO:0007669"/>
    <property type="project" value="UniProtKB-KW"/>
</dbReference>
<feature type="compositionally biased region" description="Low complexity" evidence="2">
    <location>
        <begin position="471"/>
        <end position="514"/>
    </location>
</feature>
<dbReference type="OrthoDB" id="2507562at2759"/>
<feature type="compositionally biased region" description="Basic residues" evidence="2">
    <location>
        <begin position="447"/>
        <end position="470"/>
    </location>
</feature>
<reference evidence="4 5" key="1">
    <citation type="submission" date="2019-05" db="EMBL/GenBank/DDBJ databases">
        <title>Emergence of the Ug99 lineage of the wheat stem rust pathogen through somatic hybridization.</title>
        <authorList>
            <person name="Li F."/>
            <person name="Upadhyaya N.M."/>
            <person name="Sperschneider J."/>
            <person name="Matny O."/>
            <person name="Nguyen-Phuc H."/>
            <person name="Mago R."/>
            <person name="Raley C."/>
            <person name="Miller M.E."/>
            <person name="Silverstein K.A.T."/>
            <person name="Henningsen E."/>
            <person name="Hirsch C.D."/>
            <person name="Visser B."/>
            <person name="Pretorius Z.A."/>
            <person name="Steffenson B.J."/>
            <person name="Schwessinger B."/>
            <person name="Dodds P.N."/>
            <person name="Figueroa M."/>
        </authorList>
    </citation>
    <scope>NUCLEOTIDE SEQUENCE [LARGE SCALE GENOMIC DNA]</scope>
    <source>
        <strain evidence="4">21-0</strain>
    </source>
</reference>
<name>A0A5B0MF18_PUCGR</name>
<evidence type="ECO:0000256" key="1">
    <source>
        <dbReference type="ARBA" id="ARBA00023125"/>
    </source>
</evidence>
<evidence type="ECO:0000259" key="3">
    <source>
        <dbReference type="PROSITE" id="PS51253"/>
    </source>
</evidence>
<feature type="region of interest" description="Disordered" evidence="2">
    <location>
        <begin position="374"/>
        <end position="616"/>
    </location>
</feature>
<feature type="compositionally biased region" description="Low complexity" evidence="2">
    <location>
        <begin position="252"/>
        <end position="294"/>
    </location>
</feature>
<evidence type="ECO:0000256" key="2">
    <source>
        <dbReference type="SAM" id="MobiDB-lite"/>
    </source>
</evidence>
<feature type="compositionally biased region" description="Polar residues" evidence="2">
    <location>
        <begin position="520"/>
        <end position="536"/>
    </location>
</feature>
<feature type="compositionally biased region" description="Low complexity" evidence="2">
    <location>
        <begin position="73"/>
        <end position="87"/>
    </location>
</feature>
<feature type="region of interest" description="Disordered" evidence="2">
    <location>
        <begin position="69"/>
        <end position="188"/>
    </location>
</feature>
<dbReference type="SUPFAM" id="SSF46689">
    <property type="entry name" value="Homeodomain-like"/>
    <property type="match status" value="1"/>
</dbReference>
<keyword evidence="1" id="KW-0238">DNA-binding</keyword>
<feature type="compositionally biased region" description="Pro residues" evidence="2">
    <location>
        <begin position="422"/>
        <end position="437"/>
    </location>
</feature>
<feature type="compositionally biased region" description="Basic and acidic residues" evidence="2">
    <location>
        <begin position="98"/>
        <end position="107"/>
    </location>
</feature>
<gene>
    <name evidence="4" type="ORF">PGT21_016379</name>
</gene>
<dbReference type="Proteomes" id="UP000324748">
    <property type="component" value="Unassembled WGS sequence"/>
</dbReference>
<feature type="compositionally biased region" description="Low complexity" evidence="2">
    <location>
        <begin position="381"/>
        <end position="395"/>
    </location>
</feature>
<dbReference type="AlphaFoldDB" id="A0A5B0MF18"/>
<feature type="compositionally biased region" description="Polar residues" evidence="2">
    <location>
        <begin position="127"/>
        <end position="142"/>
    </location>
</feature>
<feature type="compositionally biased region" description="Basic residues" evidence="2">
    <location>
        <begin position="295"/>
        <end position="304"/>
    </location>
</feature>